<comment type="caution">
    <text evidence="1">The sequence shown here is derived from an EMBL/GenBank/DDBJ whole genome shotgun (WGS) entry which is preliminary data.</text>
</comment>
<proteinExistence type="predicted"/>
<dbReference type="EMBL" id="LAZR01036670">
    <property type="protein sequence ID" value="KKL24238.1"/>
    <property type="molecule type" value="Genomic_DNA"/>
</dbReference>
<gene>
    <name evidence="1" type="ORF">LCGC14_2417320</name>
</gene>
<reference evidence="1" key="1">
    <citation type="journal article" date="2015" name="Nature">
        <title>Complex archaea that bridge the gap between prokaryotes and eukaryotes.</title>
        <authorList>
            <person name="Spang A."/>
            <person name="Saw J.H."/>
            <person name="Jorgensen S.L."/>
            <person name="Zaremba-Niedzwiedzka K."/>
            <person name="Martijn J."/>
            <person name="Lind A.E."/>
            <person name="van Eijk R."/>
            <person name="Schleper C."/>
            <person name="Guy L."/>
            <person name="Ettema T.J."/>
        </authorList>
    </citation>
    <scope>NUCLEOTIDE SEQUENCE</scope>
</reference>
<organism evidence="1">
    <name type="scientific">marine sediment metagenome</name>
    <dbReference type="NCBI Taxonomy" id="412755"/>
    <lineage>
        <taxon>unclassified sequences</taxon>
        <taxon>metagenomes</taxon>
        <taxon>ecological metagenomes</taxon>
    </lineage>
</organism>
<evidence type="ECO:0000313" key="1">
    <source>
        <dbReference type="EMBL" id="KKL24238.1"/>
    </source>
</evidence>
<accession>A0A0F9EK44</accession>
<protein>
    <submittedName>
        <fullName evidence="1">Uncharacterized protein</fullName>
    </submittedName>
</protein>
<feature type="non-terminal residue" evidence="1">
    <location>
        <position position="1"/>
    </location>
</feature>
<dbReference type="AlphaFoldDB" id="A0A0F9EK44"/>
<name>A0A0F9EK44_9ZZZZ</name>
<sequence length="305" mass="34995">NGYYTWEIKNFSENTDDNGQVVIDEDDSWGNNFALAEGGSPHVPTPGNHDRWRTADEVIKCWPAQREQFKRLINSIRSFHIEDGDPRMGCNCGSFSGNPFFPGTEVDYDYHWGRVWATHYSNTGFLEGICHELAHWKGYALGIYIEEWESLIFANEVPSREHIDGAPSRGCLTPEEAQVWVERGLGFQPLRPQLMRPLGACFQEQWCCVHMVALHLKIAEAFPLRNQIAFEADWTSWAQWVENHVKRTYMAHQDMVRIAQASPGPGADFWHSYCNWVMALMAEAIETYHIEDIEDYEPACYSPGA</sequence>